<dbReference type="Proteomes" id="UP001056500">
    <property type="component" value="Chromosome"/>
</dbReference>
<evidence type="ECO:0000256" key="1">
    <source>
        <dbReference type="PROSITE-ProRule" id="PRU00285"/>
    </source>
</evidence>
<dbReference type="CDD" id="cd00298">
    <property type="entry name" value="ACD_sHsps_p23-like"/>
    <property type="match status" value="1"/>
</dbReference>
<evidence type="ECO:0000259" key="3">
    <source>
        <dbReference type="PROSITE" id="PS01031"/>
    </source>
</evidence>
<name>A0ABY4WGH8_9BACL</name>
<sequence>MRQVEEAIQKFQRVAAQLHQLQIDDEPNPWEILRQMRRICDEELVNHLSRFIKISNEMNMFGSFENIEKITPKIIIDETPTKIIVYCKIAGLDYQNVKTSVIDKNQLNIQGRVYESSLADHPTAKEPPLGNFVRQIELPHSVSSDIMKTIYHEDVLEIHLSKETEKGRKLQSGINTG</sequence>
<keyword evidence="5" id="KW-1185">Reference proteome</keyword>
<evidence type="ECO:0000313" key="4">
    <source>
        <dbReference type="EMBL" id="USG66138.1"/>
    </source>
</evidence>
<organism evidence="4 5">
    <name type="scientific">Brevibacillus ruminantium</name>
    <dbReference type="NCBI Taxonomy" id="2950604"/>
    <lineage>
        <taxon>Bacteria</taxon>
        <taxon>Bacillati</taxon>
        <taxon>Bacillota</taxon>
        <taxon>Bacilli</taxon>
        <taxon>Bacillales</taxon>
        <taxon>Paenibacillaceae</taxon>
        <taxon>Brevibacillus</taxon>
    </lineage>
</organism>
<comment type="similarity">
    <text evidence="1 2">Belongs to the small heat shock protein (HSP20) family.</text>
</comment>
<dbReference type="SUPFAM" id="SSF49764">
    <property type="entry name" value="HSP20-like chaperones"/>
    <property type="match status" value="1"/>
</dbReference>
<proteinExistence type="inferred from homology"/>
<evidence type="ECO:0000313" key="5">
    <source>
        <dbReference type="Proteomes" id="UP001056500"/>
    </source>
</evidence>
<dbReference type="Gene3D" id="2.60.40.790">
    <property type="match status" value="1"/>
</dbReference>
<evidence type="ECO:0000256" key="2">
    <source>
        <dbReference type="RuleBase" id="RU003616"/>
    </source>
</evidence>
<dbReference type="InterPro" id="IPR008978">
    <property type="entry name" value="HSP20-like_chaperone"/>
</dbReference>
<accession>A0ABY4WGH8</accession>
<dbReference type="EMBL" id="CP098755">
    <property type="protein sequence ID" value="USG66138.1"/>
    <property type="molecule type" value="Genomic_DNA"/>
</dbReference>
<dbReference type="Pfam" id="PF00011">
    <property type="entry name" value="HSP20"/>
    <property type="match status" value="1"/>
</dbReference>
<dbReference type="RefSeq" id="WP_251873222.1">
    <property type="nucleotide sequence ID" value="NZ_CP098755.1"/>
</dbReference>
<feature type="domain" description="SHSP" evidence="3">
    <location>
        <begin position="65"/>
        <end position="177"/>
    </location>
</feature>
<reference evidence="4" key="1">
    <citation type="submission" date="2022-06" db="EMBL/GenBank/DDBJ databases">
        <title>Genome sequencing of Brevibacillus sp. BB3-R1.</title>
        <authorList>
            <person name="Heo J."/>
            <person name="Lee D."/>
            <person name="Won M."/>
            <person name="Han B.-H."/>
            <person name="Hong S.-B."/>
            <person name="Kwon S.-W."/>
        </authorList>
    </citation>
    <scope>NUCLEOTIDE SEQUENCE</scope>
    <source>
        <strain evidence="4">BB3-R1</strain>
    </source>
</reference>
<dbReference type="PROSITE" id="PS01031">
    <property type="entry name" value="SHSP"/>
    <property type="match status" value="1"/>
</dbReference>
<gene>
    <name evidence="4" type="ORF">NDK47_02025</name>
</gene>
<protein>
    <submittedName>
        <fullName evidence="4">Hsp20 family protein</fullName>
    </submittedName>
</protein>
<dbReference type="InterPro" id="IPR002068">
    <property type="entry name" value="A-crystallin/Hsp20_dom"/>
</dbReference>